<evidence type="ECO:0000313" key="1">
    <source>
        <dbReference type="EMBL" id="CAB4591865.1"/>
    </source>
</evidence>
<name>A0A6J6FYD2_9ZZZZ</name>
<accession>A0A6J6FYD2</accession>
<sequence>MSPQSESAWAYAICSFSLSCPAVIARFIALSASVNFLAAIRIFSCETEINKSLTVEPSRTVPINWRITPKPPEIATFPLSGAKSPEIILTSVVLPEPFGPISATLAPSPTRNETSFRSTRPSESEYSIPITSICPIIINTRFYAK</sequence>
<gene>
    <name evidence="1" type="ORF">UFOPK1791_00608</name>
</gene>
<reference evidence="1" key="1">
    <citation type="submission" date="2020-05" db="EMBL/GenBank/DDBJ databases">
        <authorList>
            <person name="Chiriac C."/>
            <person name="Salcher M."/>
            <person name="Ghai R."/>
            <person name="Kavagutti S V."/>
        </authorList>
    </citation>
    <scope>NUCLEOTIDE SEQUENCE</scope>
</reference>
<dbReference type="AlphaFoldDB" id="A0A6J6FYD2"/>
<dbReference type="EMBL" id="CAEZUF010000046">
    <property type="protein sequence ID" value="CAB4591865.1"/>
    <property type="molecule type" value="Genomic_DNA"/>
</dbReference>
<organism evidence="1">
    <name type="scientific">freshwater metagenome</name>
    <dbReference type="NCBI Taxonomy" id="449393"/>
    <lineage>
        <taxon>unclassified sequences</taxon>
        <taxon>metagenomes</taxon>
        <taxon>ecological metagenomes</taxon>
    </lineage>
</organism>
<proteinExistence type="predicted"/>
<protein>
    <submittedName>
        <fullName evidence="1">Unannotated protein</fullName>
    </submittedName>
</protein>